<feature type="compositionally biased region" description="Low complexity" evidence="5">
    <location>
        <begin position="1155"/>
        <end position="1167"/>
    </location>
</feature>
<dbReference type="PANTHER" id="PTHR13832">
    <property type="entry name" value="PROTEIN PHOSPHATASE 2C"/>
    <property type="match status" value="1"/>
</dbReference>
<feature type="compositionally biased region" description="Low complexity" evidence="5">
    <location>
        <begin position="1315"/>
        <end position="1351"/>
    </location>
</feature>
<reference evidence="7" key="1">
    <citation type="submission" date="2016-02" db="EMBL/GenBank/DDBJ databases">
        <title>RNAseq analyses of the midgut from blood- or serum-fed Ixodes ricinus ticks.</title>
        <authorList>
            <person name="Perner J."/>
            <person name="Provaznik J."/>
            <person name="Schrenkova J."/>
            <person name="Urbanova V."/>
            <person name="Ribeiro J.M."/>
            <person name="Kopacek P."/>
        </authorList>
    </citation>
    <scope>NUCLEOTIDE SEQUENCE</scope>
    <source>
        <tissue evidence="7">Gut</tissue>
    </source>
</reference>
<dbReference type="GO" id="GO:0046872">
    <property type="term" value="F:metal ion binding"/>
    <property type="evidence" value="ECO:0007669"/>
    <property type="project" value="UniProtKB-KW"/>
</dbReference>
<organism evidence="7">
    <name type="scientific">Ixodes ricinus</name>
    <name type="common">Common tick</name>
    <name type="synonym">Acarus ricinus</name>
    <dbReference type="NCBI Taxonomy" id="34613"/>
    <lineage>
        <taxon>Eukaryota</taxon>
        <taxon>Metazoa</taxon>
        <taxon>Ecdysozoa</taxon>
        <taxon>Arthropoda</taxon>
        <taxon>Chelicerata</taxon>
        <taxon>Arachnida</taxon>
        <taxon>Acari</taxon>
        <taxon>Parasitiformes</taxon>
        <taxon>Ixodida</taxon>
        <taxon>Ixodoidea</taxon>
        <taxon>Ixodidae</taxon>
        <taxon>Ixodinae</taxon>
        <taxon>Ixodes</taxon>
    </lineage>
</organism>
<evidence type="ECO:0000256" key="5">
    <source>
        <dbReference type="SAM" id="MobiDB-lite"/>
    </source>
</evidence>
<keyword evidence="3 4" id="KW-0904">Protein phosphatase</keyword>
<dbReference type="SUPFAM" id="SSF81606">
    <property type="entry name" value="PP2C-like"/>
    <property type="match status" value="1"/>
</dbReference>
<dbReference type="InterPro" id="IPR000222">
    <property type="entry name" value="PP2C_BS"/>
</dbReference>
<evidence type="ECO:0000256" key="1">
    <source>
        <dbReference type="ARBA" id="ARBA00022723"/>
    </source>
</evidence>
<sequence>MAAFPAVALPVSTHAVRNNRRKMEDRHVTLPDLNCVLDIQDAPQHSYYAVFDGHAGLEAANYATAHLHRNIVVQPDFLSDPVHAIHEGFAATDRNFLQRSSKEGMKSGCTAVCCLVREQSHLYVGWLGDSQAMLARRGVALPLVNPHKPEREDERKRIEDLGGMVVMMGIWRVNGSLAVSRAIGDAEHKPYVISEPDVLSVELDGSEDFLVLGCDGLWDQLMPQDVANRVYQAVLDDPDGAPYVSHALVQGARDLGSGDNITAIVVFLRDPHTFDAASVSQAVSCPALEKTAVSELPTPPVGDSGNVFDCPSDDLVQVATGVVRETIETALHRVNDDAAAARDIVEQVHQMHSEQEVGKFTDLPEHFYGAAPVEKSGGGDDVVGPANGFLGGTVDSPGGRRNPFEDEGYERDVDAASDTNHMEESRAELDAKCNVAESGSGFPAEDREPHAEFQMPDGQSVAEGTLNVDESSARDGSPAVVQEGFYDEMFQFSAPDPLQHNVDALAHVAENCASNILEQPTSFQEHEYPDEGVDVGHVPEELQEQVPALAEQFTEGASDQHIVPAVPVDLCADVDQNVGAIPEDQHAQHSSLFETNFGHAKEAAEPQTDFFGQQLSPKTFSVLPEGDQVQYVSPEHFGYVTGEKEELSSSPNLHQQMSVLSDDLVSIDLNASATQSLSDAVAVDIAGQVEPGAEAPCQVESQEPHRNILTESIPEAQEAYPHGAGEVSENLGIEDAEDLSPAGSAESVVEKVAAEAQQESAVVFCQLKETPVSDEQNLFGESQLNETSISAQNLFGANQLSENIEEPVDNQTAAFTSQPPLHFATEPWEGKESAVDDPHDNLGDFGASNFYADRPSTLSTVPEDLHNFLMSQQLAQSILERSEETKSPKSEATQLPEPTSDSQKSTHVADARATVQESVDFDSSSVQTPEHVLSGKGTSPEASVPSGLEFTVAVEQSSETKPEITQVSLEEAQHSKEDQSSLTESSNVKPVSEDPSAPVDFGKIPENIPEADGVTEDSDSEKDGGWRFVKPTESAKKPTEQADAAPKQTEVALKQVEVAPKQDEVSSKKSEVSSKPGTLAAAKRKSLAGTPKTGTTQPPTKRPSSAARPSAASKSASPSVTVSTAASKSASPSTATSTAGKKESTVPGKLQPSLTKAATAGTTTLAAPRKPLVPSTRPVATKAPLAPKAKPAPTSTLRAKPTAPVATKSATAVAEKKTAAPARPSLTKTAPKPSAAPASAATRATSSTATSRQTASATARTGTTSKVTSTLTKKTVDTTAPRTAATRPAAAVRDTKLSKEATNQQLSGARKPLGTAPSKTATTRPTTSTLRNVAAAKAPAAKVPAPKTSAARAVPKLGPGIKKSGTEELAAKNDGKQNGVPEEKGSLEQNDKEQSACPVPPLSNGHPSDSGAGDATALKSNLLDPMDVSPAEI</sequence>
<comment type="similarity">
    <text evidence="4">Belongs to the PP2C family.</text>
</comment>
<dbReference type="PROSITE" id="PS01032">
    <property type="entry name" value="PPM_1"/>
    <property type="match status" value="1"/>
</dbReference>
<proteinExistence type="evidence at transcript level"/>
<feature type="compositionally biased region" description="Basic and acidic residues" evidence="5">
    <location>
        <begin position="880"/>
        <end position="889"/>
    </location>
</feature>
<feature type="region of interest" description="Disordered" evidence="5">
    <location>
        <begin position="439"/>
        <end position="458"/>
    </location>
</feature>
<dbReference type="InterPro" id="IPR036457">
    <property type="entry name" value="PPM-type-like_dom_sf"/>
</dbReference>
<feature type="compositionally biased region" description="Polar residues" evidence="5">
    <location>
        <begin position="980"/>
        <end position="989"/>
    </location>
</feature>
<feature type="compositionally biased region" description="Low complexity" evidence="5">
    <location>
        <begin position="1227"/>
        <end position="1292"/>
    </location>
</feature>
<name>A0A131XXE7_IXORI</name>
<evidence type="ECO:0000313" key="7">
    <source>
        <dbReference type="EMBL" id="JAP70938.1"/>
    </source>
</evidence>
<dbReference type="PANTHER" id="PTHR13832:SF818">
    <property type="entry name" value="SD03870P"/>
    <property type="match status" value="1"/>
</dbReference>
<evidence type="ECO:0000256" key="2">
    <source>
        <dbReference type="ARBA" id="ARBA00022801"/>
    </source>
</evidence>
<dbReference type="Pfam" id="PF00481">
    <property type="entry name" value="PP2C"/>
    <property type="match status" value="1"/>
</dbReference>
<dbReference type="EMBL" id="GEFM01004858">
    <property type="protein sequence ID" value="JAP70938.1"/>
    <property type="molecule type" value="mRNA"/>
</dbReference>
<evidence type="ECO:0000256" key="4">
    <source>
        <dbReference type="RuleBase" id="RU003465"/>
    </source>
</evidence>
<keyword evidence="2 4" id="KW-0378">Hydrolase</keyword>
<dbReference type="PROSITE" id="PS51746">
    <property type="entry name" value="PPM_2"/>
    <property type="match status" value="1"/>
</dbReference>
<feature type="compositionally biased region" description="Low complexity" evidence="5">
    <location>
        <begin position="1089"/>
        <end position="1139"/>
    </location>
</feature>
<accession>A0A131XXE7</accession>
<dbReference type="Gene3D" id="3.60.40.10">
    <property type="entry name" value="PPM-type phosphatase domain"/>
    <property type="match status" value="1"/>
</dbReference>
<evidence type="ECO:0000259" key="6">
    <source>
        <dbReference type="PROSITE" id="PS51746"/>
    </source>
</evidence>
<feature type="domain" description="PPM-type phosphatase" evidence="6">
    <location>
        <begin position="10"/>
        <end position="268"/>
    </location>
</feature>
<feature type="compositionally biased region" description="Polar residues" evidence="5">
    <location>
        <begin position="915"/>
        <end position="928"/>
    </location>
</feature>
<keyword evidence="1" id="KW-0479">Metal-binding</keyword>
<dbReference type="CDD" id="cd00143">
    <property type="entry name" value="PP2Cc"/>
    <property type="match status" value="1"/>
</dbReference>
<dbReference type="SMART" id="SM00332">
    <property type="entry name" value="PP2Cc"/>
    <property type="match status" value="1"/>
</dbReference>
<protein>
    <submittedName>
        <fullName evidence="7">Putative 205 kDa microtubule-associated protein</fullName>
    </submittedName>
</protein>
<dbReference type="FunFam" id="3.60.40.10:FF:000165">
    <property type="entry name" value="protein phosphatase 1F"/>
    <property type="match status" value="1"/>
</dbReference>
<feature type="compositionally biased region" description="Basic and acidic residues" evidence="5">
    <location>
        <begin position="1060"/>
        <end position="1072"/>
    </location>
</feature>
<dbReference type="InterPro" id="IPR015655">
    <property type="entry name" value="PP2C"/>
</dbReference>
<feature type="region of interest" description="Disordered" evidence="5">
    <location>
        <begin position="389"/>
        <end position="409"/>
    </location>
</feature>
<feature type="compositionally biased region" description="Polar residues" evidence="5">
    <location>
        <begin position="954"/>
        <end position="968"/>
    </location>
</feature>
<dbReference type="InterPro" id="IPR001932">
    <property type="entry name" value="PPM-type_phosphatase-like_dom"/>
</dbReference>
<feature type="compositionally biased region" description="Polar residues" evidence="5">
    <location>
        <begin position="890"/>
        <end position="906"/>
    </location>
</feature>
<evidence type="ECO:0000256" key="3">
    <source>
        <dbReference type="ARBA" id="ARBA00022912"/>
    </source>
</evidence>
<dbReference type="GO" id="GO:0004722">
    <property type="term" value="F:protein serine/threonine phosphatase activity"/>
    <property type="evidence" value="ECO:0007669"/>
    <property type="project" value="InterPro"/>
</dbReference>
<feature type="region of interest" description="Disordered" evidence="5">
    <location>
        <begin position="879"/>
        <end position="1433"/>
    </location>
</feature>
<feature type="compositionally biased region" description="Low complexity" evidence="5">
    <location>
        <begin position="1178"/>
        <end position="1196"/>
    </location>
</feature>
<feature type="compositionally biased region" description="Basic and acidic residues" evidence="5">
    <location>
        <begin position="1364"/>
        <end position="1394"/>
    </location>
</feature>